<gene>
    <name evidence="3" type="ORF">ASCRUDRAFT_75608</name>
</gene>
<organism evidence="3 4">
    <name type="scientific">Ascoidea rubescens DSM 1968</name>
    <dbReference type="NCBI Taxonomy" id="1344418"/>
    <lineage>
        <taxon>Eukaryota</taxon>
        <taxon>Fungi</taxon>
        <taxon>Dikarya</taxon>
        <taxon>Ascomycota</taxon>
        <taxon>Saccharomycotina</taxon>
        <taxon>Saccharomycetes</taxon>
        <taxon>Ascoideaceae</taxon>
        <taxon>Ascoidea</taxon>
    </lineage>
</organism>
<dbReference type="InterPro" id="IPR008979">
    <property type="entry name" value="Galactose-bd-like_sf"/>
</dbReference>
<dbReference type="STRING" id="1344418.A0A1D2VJ20"/>
<dbReference type="SUPFAM" id="SSF53474">
    <property type="entry name" value="alpha/beta-Hydrolases"/>
    <property type="match status" value="1"/>
</dbReference>
<dbReference type="AlphaFoldDB" id="A0A1D2VJ20"/>
<evidence type="ECO:0000256" key="1">
    <source>
        <dbReference type="ARBA" id="ARBA00022801"/>
    </source>
</evidence>
<dbReference type="GeneID" id="30966775"/>
<dbReference type="NCBIfam" id="TIGR00976">
    <property type="entry name" value="CocE_NonD"/>
    <property type="match status" value="1"/>
</dbReference>
<dbReference type="EMBL" id="KV454479">
    <property type="protein sequence ID" value="ODV61619.1"/>
    <property type="molecule type" value="Genomic_DNA"/>
</dbReference>
<dbReference type="InterPro" id="IPR050585">
    <property type="entry name" value="Xaa-Pro_dipeptidyl-ppase/CocE"/>
</dbReference>
<proteinExistence type="predicted"/>
<sequence>MVFNVKQSPDATIIQPTDELPYEFIKLEDIPIPMKDGFRLYAYIWIPKDAVDGKLSVPAVLEYIPYRKNDATAIRDSIRHPNFAANGFASIRVDLRGCGDSDGWLKDEYLKQEQDDCLEIFDWITAQPWSNGSIGMFGKSWGGFNSLQVAARQHPALKTIITLCSTDDRYNDDVHYRGGSLLASDMLWWASTMLVYSARPQDPNVVGFENWRKNWFERLNTPPNSIDWISHQTRDDYWKHGSICENNYQNVKVPVLAVGGWRDGYTNPILRMVTHLPNKDSKGIIGPWVHEYPEVATPGPRIGFQQIAMEWWSKYLSNSTQKSHKYFDLDQLNPLTVYIQDPSSIKDSYDYRAGKWVSLEYRPSNQKYLTYHIDGQGNLSKTETSKELDIKFTGIQEYGLLRGTWCPFGQEGDFPADQKIEDSKSTTFDTDFLENDIDLLGFPELNVSVSVDKPVANLSARLVDLYYENGLQKENVLLSWGILNLSHRNSHQFPEHLVPGKKYDINIKLDSLGIKVVKEHKLRLALSPTDWPQAWPTAETPIFTLYSGSLKLPFVEENSYKHIEFPSPLYYKPCDRIILRGEKRSRDVVYNTIGSTWTIEDFSDEGYRKLCVPGFSNDGIEFGSKNRNIWKIDIDDPLTAYNQCDWELNIGRDKWQVKLVSTSDLKADKDNFYLHNKLTAYENDGDKRIIDMKEVFQKEWNNTIKRNFI</sequence>
<evidence type="ECO:0000313" key="3">
    <source>
        <dbReference type="EMBL" id="ODV61619.1"/>
    </source>
</evidence>
<reference evidence="4" key="1">
    <citation type="submission" date="2016-05" db="EMBL/GenBank/DDBJ databases">
        <title>Comparative genomics of biotechnologically important yeasts.</title>
        <authorList>
            <consortium name="DOE Joint Genome Institute"/>
            <person name="Riley R."/>
            <person name="Haridas S."/>
            <person name="Wolfe K.H."/>
            <person name="Lopes M.R."/>
            <person name="Hittinger C.T."/>
            <person name="Goker M."/>
            <person name="Salamov A."/>
            <person name="Wisecaver J."/>
            <person name="Long T.M."/>
            <person name="Aerts A.L."/>
            <person name="Barry K."/>
            <person name="Choi C."/>
            <person name="Clum A."/>
            <person name="Coughlan A.Y."/>
            <person name="Deshpande S."/>
            <person name="Douglass A.P."/>
            <person name="Hanson S.J."/>
            <person name="Klenk H.-P."/>
            <person name="Labutti K."/>
            <person name="Lapidus A."/>
            <person name="Lindquist E."/>
            <person name="Lipzen A."/>
            <person name="Meier-Kolthoff J.P."/>
            <person name="Ohm R.A."/>
            <person name="Otillar R.P."/>
            <person name="Pangilinan J."/>
            <person name="Peng Y."/>
            <person name="Rokas A."/>
            <person name="Rosa C.A."/>
            <person name="Scheuner C."/>
            <person name="Sibirny A.A."/>
            <person name="Slot J.C."/>
            <person name="Stielow J.B."/>
            <person name="Sun H."/>
            <person name="Kurtzman C.P."/>
            <person name="Blackwell M."/>
            <person name="Grigoriev I.V."/>
            <person name="Jeffries T.W."/>
        </authorList>
    </citation>
    <scope>NUCLEOTIDE SEQUENCE [LARGE SCALE GENOMIC DNA]</scope>
    <source>
        <strain evidence="4">DSM 1968</strain>
    </source>
</reference>
<keyword evidence="4" id="KW-1185">Reference proteome</keyword>
<keyword evidence="1" id="KW-0378">Hydrolase</keyword>
<dbReference type="Gene3D" id="3.40.50.1820">
    <property type="entry name" value="alpha/beta hydrolase"/>
    <property type="match status" value="1"/>
</dbReference>
<evidence type="ECO:0000259" key="2">
    <source>
        <dbReference type="SMART" id="SM00939"/>
    </source>
</evidence>
<dbReference type="Proteomes" id="UP000095038">
    <property type="component" value="Unassembled WGS sequence"/>
</dbReference>
<dbReference type="SMART" id="SM00939">
    <property type="entry name" value="PepX_C"/>
    <property type="match status" value="1"/>
</dbReference>
<dbReference type="GO" id="GO:0008239">
    <property type="term" value="F:dipeptidyl-peptidase activity"/>
    <property type="evidence" value="ECO:0007669"/>
    <property type="project" value="InterPro"/>
</dbReference>
<dbReference type="RefSeq" id="XP_020047926.1">
    <property type="nucleotide sequence ID" value="XM_020193139.1"/>
</dbReference>
<dbReference type="Gene3D" id="1.10.3020.10">
    <property type="entry name" value="alpha-amino acid ester hydrolase ( Helical cap domain)"/>
    <property type="match status" value="1"/>
</dbReference>
<dbReference type="InterPro" id="IPR029058">
    <property type="entry name" value="AB_hydrolase_fold"/>
</dbReference>
<dbReference type="PANTHER" id="PTHR43056">
    <property type="entry name" value="PEPTIDASE S9 PROLYL OLIGOPEPTIDASE"/>
    <property type="match status" value="1"/>
</dbReference>
<dbReference type="PANTHER" id="PTHR43056:SF10">
    <property type="entry name" value="COCE_NOND FAMILY, PUTATIVE (AFU_ORTHOLOGUE AFUA_7G00600)-RELATED"/>
    <property type="match status" value="1"/>
</dbReference>
<protein>
    <recommendedName>
        <fullName evidence="2">Xaa-Pro dipeptidyl-peptidase C-terminal domain-containing protein</fullName>
    </recommendedName>
</protein>
<accession>A0A1D2VJ20</accession>
<dbReference type="InterPro" id="IPR005674">
    <property type="entry name" value="CocE/Ser_esterase"/>
</dbReference>
<name>A0A1D2VJ20_9ASCO</name>
<feature type="domain" description="Xaa-Pro dipeptidyl-peptidase C-terminal" evidence="2">
    <location>
        <begin position="309"/>
        <end position="556"/>
    </location>
</feature>
<evidence type="ECO:0000313" key="4">
    <source>
        <dbReference type="Proteomes" id="UP000095038"/>
    </source>
</evidence>
<dbReference type="InterPro" id="IPR000383">
    <property type="entry name" value="Xaa-Pro-like_dom"/>
</dbReference>
<dbReference type="OrthoDB" id="416441at2759"/>
<dbReference type="InParanoid" id="A0A1D2VJ20"/>
<dbReference type="Gene3D" id="2.60.120.260">
    <property type="entry name" value="Galactose-binding domain-like"/>
    <property type="match status" value="1"/>
</dbReference>
<dbReference type="InterPro" id="IPR013736">
    <property type="entry name" value="Xaa-Pro_dipept_C"/>
</dbReference>
<dbReference type="Pfam" id="PF02129">
    <property type="entry name" value="Peptidase_S15"/>
    <property type="match status" value="1"/>
</dbReference>
<dbReference type="SUPFAM" id="SSF49785">
    <property type="entry name" value="Galactose-binding domain-like"/>
    <property type="match status" value="1"/>
</dbReference>
<dbReference type="Pfam" id="PF08530">
    <property type="entry name" value="PepX_C"/>
    <property type="match status" value="1"/>
</dbReference>